<organism evidence="1 2">
    <name type="scientific">Saccharobesus litoralis</name>
    <dbReference type="NCBI Taxonomy" id="2172099"/>
    <lineage>
        <taxon>Bacteria</taxon>
        <taxon>Pseudomonadati</taxon>
        <taxon>Pseudomonadota</taxon>
        <taxon>Gammaproteobacteria</taxon>
        <taxon>Alteromonadales</taxon>
        <taxon>Alteromonadaceae</taxon>
        <taxon>Saccharobesus</taxon>
    </lineage>
</organism>
<dbReference type="EMBL" id="CP026604">
    <property type="protein sequence ID" value="AWB66820.1"/>
    <property type="molecule type" value="Genomic_DNA"/>
</dbReference>
<dbReference type="AlphaFoldDB" id="A0A2S0VRU3"/>
<dbReference type="Proteomes" id="UP000244441">
    <property type="component" value="Chromosome"/>
</dbReference>
<name>A0A2S0VRU3_9ALTE</name>
<dbReference type="PROSITE" id="PS51257">
    <property type="entry name" value="PROKAR_LIPOPROTEIN"/>
    <property type="match status" value="1"/>
</dbReference>
<dbReference type="Pfam" id="PF12098">
    <property type="entry name" value="DUF3574"/>
    <property type="match status" value="1"/>
</dbReference>
<accession>A0A2S0VRU3</accession>
<protein>
    <submittedName>
        <fullName evidence="1">DUF3574 domain-containing protein</fullName>
    </submittedName>
</protein>
<sequence length="149" mass="16383">MFVTKLMVALVCGLWLIGCQSTYKQQAVKDSLDSVSSVSAKSLQSQTIKVRLYFGLSIPSGGLVTAKQWQAFVDEVITQQFKGFNIVDSTGYYLGKPEPSKIVTIIIPEADLPKAQTVAASYASRFKQDSVMLVKLPVLDWQFVTAPSR</sequence>
<dbReference type="InterPro" id="IPR021957">
    <property type="entry name" value="DUF3574"/>
</dbReference>
<dbReference type="KEGG" id="cate:C2869_10430"/>
<evidence type="ECO:0000313" key="2">
    <source>
        <dbReference type="Proteomes" id="UP000244441"/>
    </source>
</evidence>
<dbReference type="OrthoDB" id="794286at2"/>
<dbReference type="RefSeq" id="WP_108602876.1">
    <property type="nucleotide sequence ID" value="NZ_CP026604.1"/>
</dbReference>
<gene>
    <name evidence="1" type="ORF">C2869_10430</name>
</gene>
<proteinExistence type="predicted"/>
<evidence type="ECO:0000313" key="1">
    <source>
        <dbReference type="EMBL" id="AWB66820.1"/>
    </source>
</evidence>
<reference evidence="1 2" key="1">
    <citation type="submission" date="2018-01" db="EMBL/GenBank/DDBJ databases">
        <title>Genome sequence of a Cantenovulum-like bacteria.</title>
        <authorList>
            <person name="Tan W.R."/>
            <person name="Lau N.-S."/>
            <person name="Go F."/>
            <person name="Amirul A.-A.A."/>
        </authorList>
    </citation>
    <scope>NUCLEOTIDE SEQUENCE [LARGE SCALE GENOMIC DNA]</scope>
    <source>
        <strain evidence="1 2">CCB-QB4</strain>
    </source>
</reference>
<keyword evidence="2" id="KW-1185">Reference proteome</keyword>